<evidence type="ECO:0000256" key="2">
    <source>
        <dbReference type="ARBA" id="ARBA00009977"/>
    </source>
</evidence>
<dbReference type="HOGENOM" id="CLU_112624_3_1_1"/>
<gene>
    <name evidence="9" type="primary">LOC127763669</name>
</gene>
<evidence type="ECO:0000313" key="9">
    <source>
        <dbReference type="EnsemblPlants" id="ORGLA02G0064900.1"/>
    </source>
</evidence>
<dbReference type="GeneID" id="127763669"/>
<evidence type="ECO:0000256" key="7">
    <source>
        <dbReference type="ARBA" id="ARBA00023136"/>
    </source>
</evidence>
<dbReference type="GO" id="GO:0080143">
    <property type="term" value="P:regulation of amino acid export"/>
    <property type="evidence" value="ECO:0007669"/>
    <property type="project" value="InterPro"/>
</dbReference>
<comment type="subcellular location">
    <subcellularLocation>
        <location evidence="1">Membrane</location>
        <topology evidence="1">Single-pass membrane protein</topology>
    </subcellularLocation>
</comment>
<accession>I1NY43</accession>
<keyword evidence="6 8" id="KW-1133">Transmembrane helix</keyword>
<dbReference type="STRING" id="4538.I1NY43"/>
<keyword evidence="10" id="KW-1185">Reference proteome</keyword>
<dbReference type="AlphaFoldDB" id="I1NY43"/>
<reference evidence="9 10" key="2">
    <citation type="submission" date="2018-04" db="EMBL/GenBank/DDBJ databases">
        <title>OglaRS2 (Oryza glaberrima Reference Sequence Version 2).</title>
        <authorList>
            <person name="Zhang J."/>
            <person name="Kudrna D."/>
            <person name="Lee S."/>
            <person name="Talag J."/>
            <person name="Rajasekar S."/>
            <person name="Wing R.A."/>
        </authorList>
    </citation>
    <scope>NUCLEOTIDE SEQUENCE [LARGE SCALE GENOMIC DNA]</scope>
    <source>
        <strain evidence="9 10">cv. IRGC 96717</strain>
    </source>
</reference>
<evidence type="ECO:0000256" key="8">
    <source>
        <dbReference type="SAM" id="Phobius"/>
    </source>
</evidence>
<dbReference type="OMA" id="YCTCGAQ"/>
<keyword evidence="4 8" id="KW-0812">Transmembrane</keyword>
<name>I1NY43_ORYGL</name>
<dbReference type="InterPro" id="IPR040359">
    <property type="entry name" value="GDU"/>
</dbReference>
<keyword evidence="7 8" id="KW-0472">Membrane</keyword>
<feature type="transmembrane region" description="Helical" evidence="8">
    <location>
        <begin position="43"/>
        <end position="64"/>
    </location>
</feature>
<evidence type="ECO:0000256" key="1">
    <source>
        <dbReference type="ARBA" id="ARBA00004167"/>
    </source>
</evidence>
<keyword evidence="3" id="KW-0813">Transport</keyword>
<evidence type="ECO:0000256" key="3">
    <source>
        <dbReference type="ARBA" id="ARBA00022448"/>
    </source>
</evidence>
<reference evidence="9" key="1">
    <citation type="submission" date="2015-06" db="UniProtKB">
        <authorList>
            <consortium name="EnsemblPlants"/>
        </authorList>
    </citation>
    <scope>IDENTIFICATION</scope>
</reference>
<evidence type="ECO:0000256" key="4">
    <source>
        <dbReference type="ARBA" id="ARBA00022692"/>
    </source>
</evidence>
<dbReference type="GO" id="GO:0016020">
    <property type="term" value="C:membrane"/>
    <property type="evidence" value="ECO:0007669"/>
    <property type="project" value="UniProtKB-SubCell"/>
</dbReference>
<dbReference type="EnsemblPlants" id="ORGLA02G0064900.1">
    <property type="protein sequence ID" value="ORGLA02G0064900.1"/>
    <property type="gene ID" value="ORGLA02G0064900"/>
</dbReference>
<dbReference type="PANTHER" id="PTHR33228">
    <property type="entry name" value="PROTEIN GLUTAMINE DUMPER 4-RELATED"/>
    <property type="match status" value="1"/>
</dbReference>
<dbReference type="eggNOG" id="ENOG502SWZX">
    <property type="taxonomic scope" value="Eukaryota"/>
</dbReference>
<dbReference type="Gramene" id="ORGLA02G0064900.1">
    <property type="protein sequence ID" value="ORGLA02G0064900.1"/>
    <property type="gene ID" value="ORGLA02G0064900"/>
</dbReference>
<evidence type="ECO:0000256" key="5">
    <source>
        <dbReference type="ARBA" id="ARBA00022970"/>
    </source>
</evidence>
<dbReference type="GO" id="GO:0006865">
    <property type="term" value="P:amino acid transport"/>
    <property type="evidence" value="ECO:0007669"/>
    <property type="project" value="UniProtKB-KW"/>
</dbReference>
<keyword evidence="5" id="KW-0029">Amino-acid transport</keyword>
<sequence length="148" mass="14540">MRPAGAADMAMGGIGGAAASTSSVPAMPAAVAPPPFWSTPTPYLFIGFGVVMALIAVALAVLLCTRRKDGGRGVGGEEGGDVVVPPGMMSVRVLAPLDREAPPRVVVVMAGDDSPSFLASATPLAFAAAAATGVPLAPAPKVVAPPQP</sequence>
<dbReference type="RefSeq" id="XP_052144404.1">
    <property type="nucleotide sequence ID" value="XM_052288444.1"/>
</dbReference>
<comment type="similarity">
    <text evidence="2">Belongs to the GLUTAMINE DUMPER 1 (TC 9.B.60) family.</text>
</comment>
<protein>
    <submittedName>
        <fullName evidence="9">Uncharacterized protein</fullName>
    </submittedName>
</protein>
<dbReference type="KEGG" id="ogl:127763669"/>
<evidence type="ECO:0000256" key="6">
    <source>
        <dbReference type="ARBA" id="ARBA00022989"/>
    </source>
</evidence>
<dbReference type="PANTHER" id="PTHR33228:SF35">
    <property type="entry name" value="OS02G0191800 PROTEIN"/>
    <property type="match status" value="1"/>
</dbReference>
<evidence type="ECO:0000313" key="10">
    <source>
        <dbReference type="Proteomes" id="UP000007306"/>
    </source>
</evidence>
<organism evidence="9 10">
    <name type="scientific">Oryza glaberrima</name>
    <name type="common">African rice</name>
    <dbReference type="NCBI Taxonomy" id="4538"/>
    <lineage>
        <taxon>Eukaryota</taxon>
        <taxon>Viridiplantae</taxon>
        <taxon>Streptophyta</taxon>
        <taxon>Embryophyta</taxon>
        <taxon>Tracheophyta</taxon>
        <taxon>Spermatophyta</taxon>
        <taxon>Magnoliopsida</taxon>
        <taxon>Liliopsida</taxon>
        <taxon>Poales</taxon>
        <taxon>Poaceae</taxon>
        <taxon>BOP clade</taxon>
        <taxon>Oryzoideae</taxon>
        <taxon>Oryzeae</taxon>
        <taxon>Oryzinae</taxon>
        <taxon>Oryza</taxon>
    </lineage>
</organism>
<proteinExistence type="inferred from homology"/>
<dbReference type="Proteomes" id="UP000007306">
    <property type="component" value="Chromosome 2"/>
</dbReference>